<reference evidence="2 3" key="1">
    <citation type="submission" date="2019-05" db="EMBL/GenBank/DDBJ databases">
        <title>Roseovarius bejariae sp. nov., a moderately halophylic bacterium isolated from a saline soil in Rambla Salada (Murcia).</title>
        <authorList>
            <person name="Castro D.J."/>
            <person name="Gomez-Altuve A."/>
            <person name="Reina J.C."/>
            <person name="Rodriguez M."/>
            <person name="Sampedro I."/>
            <person name="Llamas I."/>
            <person name="Martinez-Checa F."/>
        </authorList>
    </citation>
    <scope>NUCLEOTIDE SEQUENCE [LARGE SCALE GENOMIC DNA]</scope>
    <source>
        <strain evidence="2 3">A21</strain>
    </source>
</reference>
<evidence type="ECO:0000313" key="2">
    <source>
        <dbReference type="EMBL" id="MRU14497.1"/>
    </source>
</evidence>
<dbReference type="RefSeq" id="WP_154148988.1">
    <property type="nucleotide sequence ID" value="NZ_SZWE01000001.1"/>
</dbReference>
<dbReference type="PROSITE" id="PS51257">
    <property type="entry name" value="PROKAR_LIPOPROTEIN"/>
    <property type="match status" value="1"/>
</dbReference>
<keyword evidence="3" id="KW-1185">Reference proteome</keyword>
<dbReference type="AlphaFoldDB" id="A0A844CII7"/>
<sequence>MTTPKIITSALTLGLAACTTVQPAGNATLGANPVLDGGTFSSGGGLTVAAEIRESAGRTAVCGVWAQSERQSVLTKFKAARVVETGSVTVNGETVVRGLQFMPEVAPMGDYAGAQATCMRTERPWSTSDTGAQVAIRIPQQIVVYEPDVSGVLKVEFKPTGPGAGGS</sequence>
<proteinExistence type="predicted"/>
<evidence type="ECO:0000313" key="3">
    <source>
        <dbReference type="Proteomes" id="UP000564704"/>
    </source>
</evidence>
<feature type="chain" id="PRO_5032610043" description="Lipoprotein" evidence="1">
    <location>
        <begin position="24"/>
        <end position="167"/>
    </location>
</feature>
<evidence type="ECO:0008006" key="4">
    <source>
        <dbReference type="Google" id="ProtNLM"/>
    </source>
</evidence>
<gene>
    <name evidence="2" type="ORF">FDP25_03530</name>
</gene>
<comment type="caution">
    <text evidence="2">The sequence shown here is derived from an EMBL/GenBank/DDBJ whole genome shotgun (WGS) entry which is preliminary data.</text>
</comment>
<name>A0A844CII7_9RHOB</name>
<dbReference type="Proteomes" id="UP000564704">
    <property type="component" value="Unassembled WGS sequence"/>
</dbReference>
<protein>
    <recommendedName>
        <fullName evidence="4">Lipoprotein</fullName>
    </recommendedName>
</protein>
<evidence type="ECO:0000256" key="1">
    <source>
        <dbReference type="SAM" id="SignalP"/>
    </source>
</evidence>
<dbReference type="EMBL" id="SZWE01000001">
    <property type="protein sequence ID" value="MRU14497.1"/>
    <property type="molecule type" value="Genomic_DNA"/>
</dbReference>
<accession>A0A844CII7</accession>
<organism evidence="2 3">
    <name type="scientific">Roseovarius bejariae</name>
    <dbReference type="NCBI Taxonomy" id="2576383"/>
    <lineage>
        <taxon>Bacteria</taxon>
        <taxon>Pseudomonadati</taxon>
        <taxon>Pseudomonadota</taxon>
        <taxon>Alphaproteobacteria</taxon>
        <taxon>Rhodobacterales</taxon>
        <taxon>Roseobacteraceae</taxon>
        <taxon>Roseovarius</taxon>
    </lineage>
</organism>
<keyword evidence="1" id="KW-0732">Signal</keyword>
<feature type="signal peptide" evidence="1">
    <location>
        <begin position="1"/>
        <end position="23"/>
    </location>
</feature>
<dbReference type="OrthoDB" id="7742414at2"/>